<sequence length="80" mass="8557">MPEQHVLAGRGGKGGLTGPSPEAASAWPRARGACDLERDLDRGLDRGRDRDRDRNRDRGAAEKESGPPVGGPLEMPRLAD</sequence>
<evidence type="ECO:0000313" key="2">
    <source>
        <dbReference type="EMBL" id="GEJ59341.1"/>
    </source>
</evidence>
<comment type="caution">
    <text evidence="2">The sequence shown here is derived from an EMBL/GenBank/DDBJ whole genome shotgun (WGS) entry which is preliminary data.</text>
</comment>
<name>A0A7I9VSR0_9BACT</name>
<dbReference type="AlphaFoldDB" id="A0A7I9VSR0"/>
<dbReference type="RefSeq" id="WP_176068741.1">
    <property type="nucleotide sequence ID" value="NZ_BJTG01000013.1"/>
</dbReference>
<protein>
    <submittedName>
        <fullName evidence="2">Uncharacterized protein</fullName>
    </submittedName>
</protein>
<reference evidence="3" key="1">
    <citation type="journal article" date="2020" name="Appl. Environ. Microbiol.">
        <title>Diazotrophic Anaeromyxobacter Isolates from Soils.</title>
        <authorList>
            <person name="Masuda Y."/>
            <person name="Yamanaka H."/>
            <person name="Xu Z.X."/>
            <person name="Shiratori Y."/>
            <person name="Aono T."/>
            <person name="Amachi S."/>
            <person name="Senoo K."/>
            <person name="Itoh H."/>
        </authorList>
    </citation>
    <scope>NUCLEOTIDE SEQUENCE [LARGE SCALE GENOMIC DNA]</scope>
    <source>
        <strain evidence="3">R267</strain>
    </source>
</reference>
<keyword evidence="3" id="KW-1185">Reference proteome</keyword>
<dbReference type="Proteomes" id="UP000503640">
    <property type="component" value="Unassembled WGS sequence"/>
</dbReference>
<proteinExistence type="predicted"/>
<feature type="region of interest" description="Disordered" evidence="1">
    <location>
        <begin position="1"/>
        <end position="80"/>
    </location>
</feature>
<accession>A0A7I9VSR0</accession>
<organism evidence="2 3">
    <name type="scientific">Anaeromyxobacter diazotrophicus</name>
    <dbReference type="NCBI Taxonomy" id="2590199"/>
    <lineage>
        <taxon>Bacteria</taxon>
        <taxon>Pseudomonadati</taxon>
        <taxon>Myxococcota</taxon>
        <taxon>Myxococcia</taxon>
        <taxon>Myxococcales</taxon>
        <taxon>Cystobacterineae</taxon>
        <taxon>Anaeromyxobacteraceae</taxon>
        <taxon>Anaeromyxobacter</taxon>
    </lineage>
</organism>
<evidence type="ECO:0000313" key="3">
    <source>
        <dbReference type="Proteomes" id="UP000503640"/>
    </source>
</evidence>
<evidence type="ECO:0000256" key="1">
    <source>
        <dbReference type="SAM" id="MobiDB-lite"/>
    </source>
</evidence>
<gene>
    <name evidence="2" type="ORF">AMYX_40820</name>
</gene>
<feature type="compositionally biased region" description="Basic and acidic residues" evidence="1">
    <location>
        <begin position="32"/>
        <end position="65"/>
    </location>
</feature>
<dbReference type="EMBL" id="BJTG01000013">
    <property type="protein sequence ID" value="GEJ59341.1"/>
    <property type="molecule type" value="Genomic_DNA"/>
</dbReference>